<proteinExistence type="predicted"/>
<dbReference type="InterPro" id="IPR001810">
    <property type="entry name" value="F-box_dom"/>
</dbReference>
<dbReference type="EMBL" id="KN832132">
    <property type="protein sequence ID" value="KIN93829.1"/>
    <property type="molecule type" value="Genomic_DNA"/>
</dbReference>
<gene>
    <name evidence="3" type="ORF">M404DRAFT_1008713</name>
</gene>
<dbReference type="Gene3D" id="1.20.1280.50">
    <property type="match status" value="1"/>
</dbReference>
<name>A0A0C3MY88_PISTI</name>
<protein>
    <recommendedName>
        <fullName evidence="2">F-box domain-containing protein</fullName>
    </recommendedName>
</protein>
<evidence type="ECO:0000256" key="1">
    <source>
        <dbReference type="SAM" id="MobiDB-lite"/>
    </source>
</evidence>
<organism evidence="3 4">
    <name type="scientific">Pisolithus tinctorius Marx 270</name>
    <dbReference type="NCBI Taxonomy" id="870435"/>
    <lineage>
        <taxon>Eukaryota</taxon>
        <taxon>Fungi</taxon>
        <taxon>Dikarya</taxon>
        <taxon>Basidiomycota</taxon>
        <taxon>Agaricomycotina</taxon>
        <taxon>Agaricomycetes</taxon>
        <taxon>Agaricomycetidae</taxon>
        <taxon>Boletales</taxon>
        <taxon>Sclerodermatineae</taxon>
        <taxon>Pisolithaceae</taxon>
        <taxon>Pisolithus</taxon>
    </lineage>
</organism>
<feature type="compositionally biased region" description="Basic and acidic residues" evidence="1">
    <location>
        <begin position="517"/>
        <end position="526"/>
    </location>
</feature>
<feature type="region of interest" description="Disordered" evidence="1">
    <location>
        <begin position="517"/>
        <end position="545"/>
    </location>
</feature>
<dbReference type="InterPro" id="IPR036047">
    <property type="entry name" value="F-box-like_dom_sf"/>
</dbReference>
<evidence type="ECO:0000313" key="4">
    <source>
        <dbReference type="Proteomes" id="UP000054217"/>
    </source>
</evidence>
<accession>A0A0C3MY88</accession>
<dbReference type="SUPFAM" id="SSF69322">
    <property type="entry name" value="Tricorn protease domain 2"/>
    <property type="match status" value="1"/>
</dbReference>
<feature type="domain" description="F-box" evidence="2">
    <location>
        <begin position="36"/>
        <end position="84"/>
    </location>
</feature>
<dbReference type="CDD" id="cd09917">
    <property type="entry name" value="F-box_SF"/>
    <property type="match status" value="1"/>
</dbReference>
<keyword evidence="4" id="KW-1185">Reference proteome</keyword>
<evidence type="ECO:0000313" key="3">
    <source>
        <dbReference type="EMBL" id="KIN93829.1"/>
    </source>
</evidence>
<dbReference type="Proteomes" id="UP000054217">
    <property type="component" value="Unassembled WGS sequence"/>
</dbReference>
<dbReference type="SUPFAM" id="SSF81383">
    <property type="entry name" value="F-box domain"/>
    <property type="match status" value="1"/>
</dbReference>
<feature type="non-terminal residue" evidence="3">
    <location>
        <position position="681"/>
    </location>
</feature>
<evidence type="ECO:0000259" key="2">
    <source>
        <dbReference type="PROSITE" id="PS50181"/>
    </source>
</evidence>
<dbReference type="InParanoid" id="A0A0C3MY88"/>
<sequence>MLAPVLAQFVDSTDHSSLMLSKHGKALLVNDKLGPVERVVDLPPELWTAVFLQTDGRTILRCCAVCHRFNDIIEGSVELQYRIELTVDGMIDGPPSSLSIGERLTRLRALRRSWATLQWTSKITVPMPGPCHAYELVGGVFCKIHHSARHRYSSRHLTAAWLPSALDTEGQMLVRDDVGLPTRDFAVDPSQDLIIYFRGNDIDALPALVAPGAVELHVRALSTNEVHPDARSATLRMPVLLPVTNAFMQIVDDIVGMLYFIEPERPHITLWNWKTGKVVVNQSTFHIPPNTWDFSFISNRAFFVTTVQTYGTIDIFTFDGDPTESDQSDSSSSAPSFEPSTTYRFITQPKSNVTHVASLHLPPTLPHIRVVNLSTHTGPFLARPPSGRPFVAANEERTHVFSVQYVNPNPDAVRRQMRYCVFLKNSTLEKYIKKHQSRSGTGAGGERLTGPLVVPWEAWGRENTRFMVHHWNQFEWLRYVHGHRVVLPAPRNGRAMMYVLDFNVHDTVRQNQYYRVDDGDTTDTSKADAISIGAPPTPKPSRNPWNSIAIATNGELYRMPTVGHSEEEELDNTGEDDDGPVVFAPDPLQIMSFSRQQFAMHQQRLRQRNTGSKRASLVTEPSVEEYPLFFSAPFETALPYRELQHEQEVEYSGIMVDEERIVGLEYPAFLNGDMKDIHVFT</sequence>
<dbReference type="HOGENOM" id="CLU_007279_2_0_1"/>
<dbReference type="AlphaFoldDB" id="A0A0C3MY88"/>
<reference evidence="4" key="2">
    <citation type="submission" date="2015-01" db="EMBL/GenBank/DDBJ databases">
        <title>Evolutionary Origins and Diversification of the Mycorrhizal Mutualists.</title>
        <authorList>
            <consortium name="DOE Joint Genome Institute"/>
            <consortium name="Mycorrhizal Genomics Consortium"/>
            <person name="Kohler A."/>
            <person name="Kuo A."/>
            <person name="Nagy L.G."/>
            <person name="Floudas D."/>
            <person name="Copeland A."/>
            <person name="Barry K.W."/>
            <person name="Cichocki N."/>
            <person name="Veneault-Fourrey C."/>
            <person name="LaButti K."/>
            <person name="Lindquist E.A."/>
            <person name="Lipzen A."/>
            <person name="Lundell T."/>
            <person name="Morin E."/>
            <person name="Murat C."/>
            <person name="Riley R."/>
            <person name="Ohm R."/>
            <person name="Sun H."/>
            <person name="Tunlid A."/>
            <person name="Henrissat B."/>
            <person name="Grigoriev I.V."/>
            <person name="Hibbett D.S."/>
            <person name="Martin F."/>
        </authorList>
    </citation>
    <scope>NUCLEOTIDE SEQUENCE [LARGE SCALE GENOMIC DNA]</scope>
    <source>
        <strain evidence="4">Marx 270</strain>
    </source>
</reference>
<dbReference type="Pfam" id="PF12937">
    <property type="entry name" value="F-box-like"/>
    <property type="match status" value="1"/>
</dbReference>
<dbReference type="SMART" id="SM00256">
    <property type="entry name" value="FBOX"/>
    <property type="match status" value="1"/>
</dbReference>
<dbReference type="OrthoDB" id="2745718at2759"/>
<reference evidence="3 4" key="1">
    <citation type="submission" date="2014-04" db="EMBL/GenBank/DDBJ databases">
        <authorList>
            <consortium name="DOE Joint Genome Institute"/>
            <person name="Kuo A."/>
            <person name="Kohler A."/>
            <person name="Costa M.D."/>
            <person name="Nagy L.G."/>
            <person name="Floudas D."/>
            <person name="Copeland A."/>
            <person name="Barry K.W."/>
            <person name="Cichocki N."/>
            <person name="Veneault-Fourrey C."/>
            <person name="LaButti K."/>
            <person name="Lindquist E.A."/>
            <person name="Lipzen A."/>
            <person name="Lundell T."/>
            <person name="Morin E."/>
            <person name="Murat C."/>
            <person name="Sun H."/>
            <person name="Tunlid A."/>
            <person name="Henrissat B."/>
            <person name="Grigoriev I.V."/>
            <person name="Hibbett D.S."/>
            <person name="Martin F."/>
            <person name="Nordberg H.P."/>
            <person name="Cantor M.N."/>
            <person name="Hua S.X."/>
        </authorList>
    </citation>
    <scope>NUCLEOTIDE SEQUENCE [LARGE SCALE GENOMIC DNA]</scope>
    <source>
        <strain evidence="3 4">Marx 270</strain>
    </source>
</reference>
<dbReference type="PROSITE" id="PS50181">
    <property type="entry name" value="FBOX"/>
    <property type="match status" value="1"/>
</dbReference>